<dbReference type="PROSITE" id="PS50089">
    <property type="entry name" value="ZF_RING_2"/>
    <property type="match status" value="1"/>
</dbReference>
<evidence type="ECO:0000256" key="6">
    <source>
        <dbReference type="SAM" id="Phobius"/>
    </source>
</evidence>
<feature type="transmembrane region" description="Helical" evidence="6">
    <location>
        <begin position="12"/>
        <end position="31"/>
    </location>
</feature>
<evidence type="ECO:0000256" key="2">
    <source>
        <dbReference type="ARBA" id="ARBA00022771"/>
    </source>
</evidence>
<dbReference type="GO" id="GO:0005634">
    <property type="term" value="C:nucleus"/>
    <property type="evidence" value="ECO:0007669"/>
    <property type="project" value="TreeGrafter"/>
</dbReference>
<name>A0A072P8K0_9EURO</name>
<feature type="compositionally biased region" description="Low complexity" evidence="5">
    <location>
        <begin position="185"/>
        <end position="198"/>
    </location>
</feature>
<dbReference type="HOGENOM" id="CLU_1034509_0_0_1"/>
<feature type="region of interest" description="Disordered" evidence="5">
    <location>
        <begin position="175"/>
        <end position="198"/>
    </location>
</feature>
<comment type="caution">
    <text evidence="8">The sequence shown here is derived from an EMBL/GenBank/DDBJ whole genome shotgun (WGS) entry which is preliminary data.</text>
</comment>
<dbReference type="AlphaFoldDB" id="A0A072P8K0"/>
<dbReference type="EMBL" id="AMGV01000020">
    <property type="protein sequence ID" value="KEF51885.1"/>
    <property type="molecule type" value="Genomic_DNA"/>
</dbReference>
<keyword evidence="2 4" id="KW-0863">Zinc-finger</keyword>
<dbReference type="InterPro" id="IPR013083">
    <property type="entry name" value="Znf_RING/FYVE/PHD"/>
</dbReference>
<keyword evidence="9" id="KW-1185">Reference proteome</keyword>
<accession>A0A072P8K0</accession>
<feature type="compositionally biased region" description="Polar residues" evidence="5">
    <location>
        <begin position="247"/>
        <end position="273"/>
    </location>
</feature>
<evidence type="ECO:0000256" key="4">
    <source>
        <dbReference type="PROSITE-ProRule" id="PRU00175"/>
    </source>
</evidence>
<organism evidence="8 9">
    <name type="scientific">Exophiala aquamarina CBS 119918</name>
    <dbReference type="NCBI Taxonomy" id="1182545"/>
    <lineage>
        <taxon>Eukaryota</taxon>
        <taxon>Fungi</taxon>
        <taxon>Dikarya</taxon>
        <taxon>Ascomycota</taxon>
        <taxon>Pezizomycotina</taxon>
        <taxon>Eurotiomycetes</taxon>
        <taxon>Chaetothyriomycetidae</taxon>
        <taxon>Chaetothyriales</taxon>
        <taxon>Herpotrichiellaceae</taxon>
        <taxon>Exophiala</taxon>
    </lineage>
</organism>
<dbReference type="GO" id="GO:0006511">
    <property type="term" value="P:ubiquitin-dependent protein catabolic process"/>
    <property type="evidence" value="ECO:0007669"/>
    <property type="project" value="TreeGrafter"/>
</dbReference>
<dbReference type="InterPro" id="IPR001841">
    <property type="entry name" value="Znf_RING"/>
</dbReference>
<dbReference type="Proteomes" id="UP000027920">
    <property type="component" value="Unassembled WGS sequence"/>
</dbReference>
<keyword evidence="1" id="KW-0479">Metal-binding</keyword>
<dbReference type="OrthoDB" id="21204at2759"/>
<protein>
    <recommendedName>
        <fullName evidence="7">RING-type domain-containing protein</fullName>
    </recommendedName>
</protein>
<keyword evidence="6" id="KW-1133">Transmembrane helix</keyword>
<dbReference type="VEuPathDB" id="FungiDB:A1O9_11874"/>
<evidence type="ECO:0000259" key="7">
    <source>
        <dbReference type="PROSITE" id="PS50089"/>
    </source>
</evidence>
<dbReference type="GO" id="GO:0061630">
    <property type="term" value="F:ubiquitin protein ligase activity"/>
    <property type="evidence" value="ECO:0007669"/>
    <property type="project" value="TreeGrafter"/>
</dbReference>
<dbReference type="SUPFAM" id="SSF57850">
    <property type="entry name" value="RING/U-box"/>
    <property type="match status" value="1"/>
</dbReference>
<dbReference type="Gene3D" id="3.30.40.10">
    <property type="entry name" value="Zinc/RING finger domain, C3HC4 (zinc finger)"/>
    <property type="match status" value="1"/>
</dbReference>
<dbReference type="SMART" id="SM00184">
    <property type="entry name" value="RING"/>
    <property type="match status" value="1"/>
</dbReference>
<dbReference type="PANTHER" id="PTHR45931">
    <property type="entry name" value="SI:CH211-59O9.10"/>
    <property type="match status" value="1"/>
</dbReference>
<reference evidence="8 9" key="1">
    <citation type="submission" date="2013-03" db="EMBL/GenBank/DDBJ databases">
        <title>The Genome Sequence of Exophiala aquamarina CBS 119918.</title>
        <authorList>
            <consortium name="The Broad Institute Genomics Platform"/>
            <person name="Cuomo C."/>
            <person name="de Hoog S."/>
            <person name="Gorbushina A."/>
            <person name="Walker B."/>
            <person name="Young S.K."/>
            <person name="Zeng Q."/>
            <person name="Gargeya S."/>
            <person name="Fitzgerald M."/>
            <person name="Haas B."/>
            <person name="Abouelleil A."/>
            <person name="Allen A.W."/>
            <person name="Alvarado L."/>
            <person name="Arachchi H.M."/>
            <person name="Berlin A.M."/>
            <person name="Chapman S.B."/>
            <person name="Gainer-Dewar J."/>
            <person name="Goldberg J."/>
            <person name="Griggs A."/>
            <person name="Gujja S."/>
            <person name="Hansen M."/>
            <person name="Howarth C."/>
            <person name="Imamovic A."/>
            <person name="Ireland A."/>
            <person name="Larimer J."/>
            <person name="McCowan C."/>
            <person name="Murphy C."/>
            <person name="Pearson M."/>
            <person name="Poon T.W."/>
            <person name="Priest M."/>
            <person name="Roberts A."/>
            <person name="Saif S."/>
            <person name="Shea T."/>
            <person name="Sisk P."/>
            <person name="Sykes S."/>
            <person name="Wortman J."/>
            <person name="Nusbaum C."/>
            <person name="Birren B."/>
        </authorList>
    </citation>
    <scope>NUCLEOTIDE SEQUENCE [LARGE SCALE GENOMIC DNA]</scope>
    <source>
        <strain evidence="8 9">CBS 119918</strain>
    </source>
</reference>
<sequence length="273" mass="29764">MSDHGSLSSQWIFLITVFAISLAVGVLTLVVQHRQRTLLSLRIANGEVDLEALGIKRLHIPQDLVEKLPKYTYTSGSEGAPATANEAPVRQVLFPQPTCPICLDNFIHNESTIRELPCRHIFHPRCIDLFLSGNSSLCPMCKRSAFPRGYCPVNVTNLMVRQERLMRRARQQIHEASPSPIPAMGASQSHIGGSSASSAPTATIYNSPGYGHGACTGDADVINVTDASDRTIIRPATTVYYSKKGDTGTTTAESQKQPQTQDTNIDEVSTKMN</sequence>
<dbReference type="GeneID" id="25286770"/>
<keyword evidence="6" id="KW-0812">Transmembrane</keyword>
<gene>
    <name evidence="8" type="ORF">A1O9_11874</name>
</gene>
<evidence type="ECO:0000256" key="3">
    <source>
        <dbReference type="ARBA" id="ARBA00022833"/>
    </source>
</evidence>
<dbReference type="STRING" id="1182545.A0A072P8K0"/>
<evidence type="ECO:0000256" key="5">
    <source>
        <dbReference type="SAM" id="MobiDB-lite"/>
    </source>
</evidence>
<dbReference type="RefSeq" id="XP_013254475.1">
    <property type="nucleotide sequence ID" value="XM_013399021.1"/>
</dbReference>
<evidence type="ECO:0000256" key="1">
    <source>
        <dbReference type="ARBA" id="ARBA00022723"/>
    </source>
</evidence>
<proteinExistence type="predicted"/>
<dbReference type="GO" id="GO:0008270">
    <property type="term" value="F:zinc ion binding"/>
    <property type="evidence" value="ECO:0007669"/>
    <property type="project" value="UniProtKB-KW"/>
</dbReference>
<dbReference type="Pfam" id="PF13639">
    <property type="entry name" value="zf-RING_2"/>
    <property type="match status" value="1"/>
</dbReference>
<dbReference type="InterPro" id="IPR051834">
    <property type="entry name" value="RING_finger_E3_ligase"/>
</dbReference>
<evidence type="ECO:0000313" key="8">
    <source>
        <dbReference type="EMBL" id="KEF51885.1"/>
    </source>
</evidence>
<evidence type="ECO:0000313" key="9">
    <source>
        <dbReference type="Proteomes" id="UP000027920"/>
    </source>
</evidence>
<dbReference type="CDD" id="cd16473">
    <property type="entry name" value="RING-H2_RNF103"/>
    <property type="match status" value="1"/>
</dbReference>
<dbReference type="PANTHER" id="PTHR45931:SF3">
    <property type="entry name" value="RING ZINC FINGER-CONTAINING PROTEIN"/>
    <property type="match status" value="1"/>
</dbReference>
<feature type="region of interest" description="Disordered" evidence="5">
    <location>
        <begin position="242"/>
        <end position="273"/>
    </location>
</feature>
<feature type="domain" description="RING-type" evidence="7">
    <location>
        <begin position="99"/>
        <end position="142"/>
    </location>
</feature>
<keyword evidence="3" id="KW-0862">Zinc</keyword>
<keyword evidence="6" id="KW-0472">Membrane</keyword>